<dbReference type="PANTHER" id="PTHR46599">
    <property type="entry name" value="PIGGYBAC TRANSPOSABLE ELEMENT-DERIVED PROTEIN 4"/>
    <property type="match status" value="1"/>
</dbReference>
<sequence length="546" mass="64246">MCSKRKIRIEDSDNNATNDFTTCLDSSSDSGSDIVRIVRKIGKRLVIDEETDDEDYYQQSKLWIWKQTDDEPKIWKYMEIPGIKEATLDHLGTSKKEIDVFNIIFNSIFWENIVTETNRYAEQAINNENKRRKIDETWSPVDCDEVKIYIALSIIMAEVKKPAIQMYWSKRAVIETPIFRQTMPYKRFLQISRFLHFANNNTSNKSDKLNKIKPVIDFFNQKFREIYTMEEDIAIDESLIKFKGRLSYKQYNPSKRARFGIKMYKLCESSTGYCYNFKIYTGSDKIDIANNASETVAKELAKPILHKGHTLYLDNWYSSPNLFVTLVNSRTNVIGTVRANRKNMPKDLLKTKLKKGEYEMRSCNGHTTVAMIEQNKNQRDPIWKPKCVVEYNKGMIGVDRQDQMLACFPVMRKCMKGYRKIFFYLFDMALFNSYILYNKINIGKRQRYAEYRVEIAELLLKNTPLPEYNRKGRLSNGDLPQRLHAQHWSHFPKHIDPTPAKLNPARSCIVCRKHKKRSETTWECKKCKVALHVPTCFEKYHTIGDY</sequence>
<evidence type="ECO:0000313" key="3">
    <source>
        <dbReference type="EMBL" id="KAK2578804.1"/>
    </source>
</evidence>
<proteinExistence type="predicted"/>
<feature type="transmembrane region" description="Helical" evidence="1">
    <location>
        <begin position="421"/>
        <end position="437"/>
    </location>
</feature>
<dbReference type="PANTHER" id="PTHR46599:SF3">
    <property type="entry name" value="PIGGYBAC TRANSPOSABLE ELEMENT-DERIVED PROTEIN 4"/>
    <property type="match status" value="1"/>
</dbReference>
<name>A0AAD9RFI7_9HYME</name>
<gene>
    <name evidence="3" type="ORF">KPH14_012833</name>
</gene>
<dbReference type="Pfam" id="PF13843">
    <property type="entry name" value="DDE_Tnp_1_7"/>
    <property type="match status" value="1"/>
</dbReference>
<comment type="caution">
    <text evidence="3">The sequence shown here is derived from an EMBL/GenBank/DDBJ whole genome shotgun (WGS) entry which is preliminary data.</text>
</comment>
<dbReference type="InterPro" id="IPR029526">
    <property type="entry name" value="PGBD"/>
</dbReference>
<evidence type="ECO:0000259" key="2">
    <source>
        <dbReference type="Pfam" id="PF13843"/>
    </source>
</evidence>
<dbReference type="AlphaFoldDB" id="A0AAD9RFI7"/>
<reference evidence="3" key="1">
    <citation type="submission" date="2021-08" db="EMBL/GenBank/DDBJ databases">
        <authorList>
            <person name="Misof B."/>
            <person name="Oliver O."/>
            <person name="Podsiadlowski L."/>
            <person name="Donath A."/>
            <person name="Peters R."/>
            <person name="Mayer C."/>
            <person name="Rust J."/>
            <person name="Gunkel S."/>
            <person name="Lesny P."/>
            <person name="Martin S."/>
            <person name="Oeyen J.P."/>
            <person name="Petersen M."/>
            <person name="Panagiotis P."/>
            <person name="Wilbrandt J."/>
            <person name="Tanja T."/>
        </authorList>
    </citation>
    <scope>NUCLEOTIDE SEQUENCE</scope>
    <source>
        <strain evidence="3">GBR_01_08_01A</strain>
        <tissue evidence="3">Thorax + abdomen</tissue>
    </source>
</reference>
<keyword evidence="1" id="KW-0812">Transmembrane</keyword>
<evidence type="ECO:0000256" key="1">
    <source>
        <dbReference type="SAM" id="Phobius"/>
    </source>
</evidence>
<organism evidence="3 4">
    <name type="scientific">Odynerus spinipes</name>
    <dbReference type="NCBI Taxonomy" id="1348599"/>
    <lineage>
        <taxon>Eukaryota</taxon>
        <taxon>Metazoa</taxon>
        <taxon>Ecdysozoa</taxon>
        <taxon>Arthropoda</taxon>
        <taxon>Hexapoda</taxon>
        <taxon>Insecta</taxon>
        <taxon>Pterygota</taxon>
        <taxon>Neoptera</taxon>
        <taxon>Endopterygota</taxon>
        <taxon>Hymenoptera</taxon>
        <taxon>Apocrita</taxon>
        <taxon>Aculeata</taxon>
        <taxon>Vespoidea</taxon>
        <taxon>Vespidae</taxon>
        <taxon>Eumeninae</taxon>
        <taxon>Odynerus</taxon>
    </lineage>
</organism>
<accession>A0AAD9RFI7</accession>
<feature type="domain" description="PiggyBac transposable element-derived protein" evidence="2">
    <location>
        <begin position="98"/>
        <end position="434"/>
    </location>
</feature>
<keyword evidence="1" id="KW-1133">Transmembrane helix</keyword>
<dbReference type="EMBL" id="JAIFRP010000165">
    <property type="protein sequence ID" value="KAK2578804.1"/>
    <property type="molecule type" value="Genomic_DNA"/>
</dbReference>
<keyword evidence="4" id="KW-1185">Reference proteome</keyword>
<evidence type="ECO:0000313" key="4">
    <source>
        <dbReference type="Proteomes" id="UP001258017"/>
    </source>
</evidence>
<dbReference type="Proteomes" id="UP001258017">
    <property type="component" value="Unassembled WGS sequence"/>
</dbReference>
<reference evidence="3" key="2">
    <citation type="journal article" date="2023" name="Commun. Biol.">
        <title>Intrasexual cuticular hydrocarbon dimorphism in a wasp sheds light on hydrocarbon biosynthesis genes in Hymenoptera.</title>
        <authorList>
            <person name="Moris V.C."/>
            <person name="Podsiadlowski L."/>
            <person name="Martin S."/>
            <person name="Oeyen J.P."/>
            <person name="Donath A."/>
            <person name="Petersen M."/>
            <person name="Wilbrandt J."/>
            <person name="Misof B."/>
            <person name="Liedtke D."/>
            <person name="Thamm M."/>
            <person name="Scheiner R."/>
            <person name="Schmitt T."/>
            <person name="Niehuis O."/>
        </authorList>
    </citation>
    <scope>NUCLEOTIDE SEQUENCE</scope>
    <source>
        <strain evidence="3">GBR_01_08_01A</strain>
    </source>
</reference>
<keyword evidence="1" id="KW-0472">Membrane</keyword>
<protein>
    <recommendedName>
        <fullName evidence="2">PiggyBac transposable element-derived protein domain-containing protein</fullName>
    </recommendedName>
</protein>